<dbReference type="PaxDb" id="29760-VIT_13s0067g02010.t01"/>
<dbReference type="AlphaFoldDB" id="D7UD34"/>
<protein>
    <submittedName>
        <fullName evidence="1">Uncharacterized protein</fullName>
    </submittedName>
</protein>
<dbReference type="InParanoid" id="D7UD34"/>
<evidence type="ECO:0000313" key="2">
    <source>
        <dbReference type="Proteomes" id="UP000009183"/>
    </source>
</evidence>
<dbReference type="HOGENOM" id="CLU_2763028_0_0_1"/>
<keyword evidence="2" id="KW-1185">Reference proteome</keyword>
<evidence type="ECO:0000313" key="1">
    <source>
        <dbReference type="EMBL" id="CBI40649.3"/>
    </source>
</evidence>
<gene>
    <name evidence="1" type="ordered locus">VIT_13s0067g02010</name>
</gene>
<dbReference type="Proteomes" id="UP000009183">
    <property type="component" value="Chromosome 13, unordered"/>
</dbReference>
<reference evidence="2" key="1">
    <citation type="journal article" date="2007" name="Nature">
        <title>The grapevine genome sequence suggests ancestral hexaploidization in major angiosperm phyla.</title>
        <authorList>
            <consortium name="The French-Italian Public Consortium for Grapevine Genome Characterization."/>
            <person name="Jaillon O."/>
            <person name="Aury J.-M."/>
            <person name="Noel B."/>
            <person name="Policriti A."/>
            <person name="Clepet C."/>
            <person name="Casagrande A."/>
            <person name="Choisne N."/>
            <person name="Aubourg S."/>
            <person name="Vitulo N."/>
            <person name="Jubin C."/>
            <person name="Vezzi A."/>
            <person name="Legeai F."/>
            <person name="Hugueney P."/>
            <person name="Dasilva C."/>
            <person name="Horner D."/>
            <person name="Mica E."/>
            <person name="Jublot D."/>
            <person name="Poulain J."/>
            <person name="Bruyere C."/>
            <person name="Billault A."/>
            <person name="Segurens B."/>
            <person name="Gouyvenoux M."/>
            <person name="Ugarte E."/>
            <person name="Cattonaro F."/>
            <person name="Anthouard V."/>
            <person name="Vico V."/>
            <person name="Del Fabbro C."/>
            <person name="Alaux M."/>
            <person name="Di Gaspero G."/>
            <person name="Dumas V."/>
            <person name="Felice N."/>
            <person name="Paillard S."/>
            <person name="Juman I."/>
            <person name="Moroldo M."/>
            <person name="Scalabrin S."/>
            <person name="Canaguier A."/>
            <person name="Le Clainche I."/>
            <person name="Malacrida G."/>
            <person name="Durand E."/>
            <person name="Pesole G."/>
            <person name="Laucou V."/>
            <person name="Chatelet P."/>
            <person name="Merdinoglu D."/>
            <person name="Delledonne M."/>
            <person name="Pezzotti M."/>
            <person name="Lecharny A."/>
            <person name="Scarpelli C."/>
            <person name="Artiguenave F."/>
            <person name="Pe M.E."/>
            <person name="Valle G."/>
            <person name="Morgante M."/>
            <person name="Caboche M."/>
            <person name="Adam-Blondon A.-F."/>
            <person name="Weissenbach J."/>
            <person name="Quetier F."/>
            <person name="Wincker P."/>
        </authorList>
    </citation>
    <scope>NUCLEOTIDE SEQUENCE [LARGE SCALE GENOMIC DNA]</scope>
    <source>
        <strain evidence="2">cv. Pinot noir / PN40024</strain>
    </source>
</reference>
<sequence length="70" mass="8172">MYHQPERICIPISNQTKHGLGMPQKLPNYQVYLLEYVHRITIACMLSINKTAIAQLGQCHVEHLFQAFYQ</sequence>
<organism evidence="1 2">
    <name type="scientific">Vitis vinifera</name>
    <name type="common">Grape</name>
    <dbReference type="NCBI Taxonomy" id="29760"/>
    <lineage>
        <taxon>Eukaryota</taxon>
        <taxon>Viridiplantae</taxon>
        <taxon>Streptophyta</taxon>
        <taxon>Embryophyta</taxon>
        <taxon>Tracheophyta</taxon>
        <taxon>Spermatophyta</taxon>
        <taxon>Magnoliopsida</taxon>
        <taxon>eudicotyledons</taxon>
        <taxon>Gunneridae</taxon>
        <taxon>Pentapetalae</taxon>
        <taxon>rosids</taxon>
        <taxon>Vitales</taxon>
        <taxon>Vitaceae</taxon>
        <taxon>Viteae</taxon>
        <taxon>Vitis</taxon>
    </lineage>
</organism>
<name>D7UD34_VITVI</name>
<dbReference type="EMBL" id="FN596756">
    <property type="protein sequence ID" value="CBI40649.3"/>
    <property type="molecule type" value="Genomic_DNA"/>
</dbReference>
<proteinExistence type="predicted"/>
<accession>D7UD34</accession>